<reference evidence="5 6" key="2">
    <citation type="journal article" date="2013" name="Genome Announc.">
        <title>Draft Genome Sequence of Methylobacterium mesophilicum Strain SR1.6/6, Isolated from Citrus sinensis.</title>
        <authorList>
            <person name="Marinho Almeida D."/>
            <person name="Dini-Andreote F."/>
            <person name="Camargo Neves A.A."/>
            <person name="Juca Ramos R.T."/>
            <person name="Andreote F.D."/>
            <person name="Carneiro A.R."/>
            <person name="Oliveira de Souza Lima A."/>
            <person name="Caracciolo Gomes de Sa P.H."/>
            <person name="Ribeiro Barbosa M.S."/>
            <person name="Araujo W.L."/>
            <person name="Silva A."/>
        </authorList>
    </citation>
    <scope>NUCLEOTIDE SEQUENCE [LARGE SCALE GENOMIC DNA]</scope>
    <source>
        <strain evidence="5 6">SR1.6/6</strain>
    </source>
</reference>
<dbReference type="PRINTS" id="PR00035">
    <property type="entry name" value="HTHGNTR"/>
</dbReference>
<dbReference type="InterPro" id="IPR036390">
    <property type="entry name" value="WH_DNA-bd_sf"/>
</dbReference>
<dbReference type="RefSeq" id="WP_010682990.1">
    <property type="nucleotide sequence ID" value="NZ_CP043538.1"/>
</dbReference>
<dbReference type="GO" id="GO:0003677">
    <property type="term" value="F:DNA binding"/>
    <property type="evidence" value="ECO:0007669"/>
    <property type="project" value="UniProtKB-KW"/>
</dbReference>
<proteinExistence type="predicted"/>
<reference evidence="5 6" key="1">
    <citation type="journal article" date="2012" name="Genet. Mol. Biol.">
        <title>Analysis of 16S rRNA and mxaF genes revealing insights into Methylobacterium niche-specific plant association.</title>
        <authorList>
            <person name="Dourado M.N."/>
            <person name="Andreote F.D."/>
            <person name="Dini-Andreote F."/>
            <person name="Conti R."/>
            <person name="Araujo J.M."/>
            <person name="Araujo W.L."/>
        </authorList>
    </citation>
    <scope>NUCLEOTIDE SEQUENCE [LARGE SCALE GENOMIC DNA]</scope>
    <source>
        <strain evidence="5 6">SR1.6/6</strain>
    </source>
</reference>
<keyword evidence="2" id="KW-0238">DNA-binding</keyword>
<dbReference type="InterPro" id="IPR036388">
    <property type="entry name" value="WH-like_DNA-bd_sf"/>
</dbReference>
<evidence type="ECO:0000256" key="3">
    <source>
        <dbReference type="ARBA" id="ARBA00023163"/>
    </source>
</evidence>
<dbReference type="Pfam" id="PF07702">
    <property type="entry name" value="UTRA"/>
    <property type="match status" value="1"/>
</dbReference>
<dbReference type="SMART" id="SM00866">
    <property type="entry name" value="UTRA"/>
    <property type="match status" value="1"/>
</dbReference>
<dbReference type="Gene3D" id="1.10.10.10">
    <property type="entry name" value="Winged helix-like DNA-binding domain superfamily/Winged helix DNA-binding domain"/>
    <property type="match status" value="1"/>
</dbReference>
<feature type="domain" description="HTH gntR-type" evidence="4">
    <location>
        <begin position="30"/>
        <end position="98"/>
    </location>
</feature>
<keyword evidence="1" id="KW-0805">Transcription regulation</keyword>
<dbReference type="PANTHER" id="PTHR44846">
    <property type="entry name" value="MANNOSYL-D-GLYCERATE TRANSPORT/METABOLISM SYSTEM REPRESSOR MNGR-RELATED"/>
    <property type="match status" value="1"/>
</dbReference>
<dbReference type="InterPro" id="IPR011663">
    <property type="entry name" value="UTRA"/>
</dbReference>
<sequence>MTDGDAGTLAATGNRPSVLSLVRLRDDTAMPLYRQIEEQLRDLILSGSLPPGVILPAERQLADRLGVSRITVQRAYAELRDDELLVPRGRSGFVVRHRPEPVRPGMDRLKGFTEEMRELGKIPSSRVLERVITEDRSIASIFGLPSTSPFLRLIRVRSGDGVPMSREIAWYNVRAVPGLETGDLSGSVYAFLAQHEGGRLVRCDQTVEATMPTPAECEIFGFDTPMPCLLIKRHSYNQHSVMIEYVEGLFRGDVYRYRLSLSN</sequence>
<dbReference type="GO" id="GO:0003700">
    <property type="term" value="F:DNA-binding transcription factor activity"/>
    <property type="evidence" value="ECO:0007669"/>
    <property type="project" value="InterPro"/>
</dbReference>
<dbReference type="Proteomes" id="UP000012488">
    <property type="component" value="Chromosome"/>
</dbReference>
<gene>
    <name evidence="5" type="ORF">MMSR116_11780</name>
</gene>
<evidence type="ECO:0000313" key="6">
    <source>
        <dbReference type="Proteomes" id="UP000012488"/>
    </source>
</evidence>
<dbReference type="SUPFAM" id="SSF64288">
    <property type="entry name" value="Chorismate lyase-like"/>
    <property type="match status" value="1"/>
</dbReference>
<accession>A0A6B9FN17</accession>
<dbReference type="InterPro" id="IPR000524">
    <property type="entry name" value="Tscrpt_reg_HTH_GntR"/>
</dbReference>
<dbReference type="GO" id="GO:0045892">
    <property type="term" value="P:negative regulation of DNA-templated transcription"/>
    <property type="evidence" value="ECO:0007669"/>
    <property type="project" value="TreeGrafter"/>
</dbReference>
<dbReference type="OrthoDB" id="7173258at2"/>
<dbReference type="EMBL" id="CP043538">
    <property type="protein sequence ID" value="QGY02475.1"/>
    <property type="molecule type" value="Genomic_DNA"/>
</dbReference>
<dbReference type="CDD" id="cd07377">
    <property type="entry name" value="WHTH_GntR"/>
    <property type="match status" value="1"/>
</dbReference>
<protein>
    <submittedName>
        <fullName evidence="5">GntR family transcriptional regulator</fullName>
    </submittedName>
</protein>
<dbReference type="AlphaFoldDB" id="A0A6B9FN17"/>
<name>A0A6B9FN17_9HYPH</name>
<dbReference type="InterPro" id="IPR050679">
    <property type="entry name" value="Bact_HTH_transcr_reg"/>
</dbReference>
<dbReference type="InterPro" id="IPR028978">
    <property type="entry name" value="Chorismate_lyase_/UTRA_dom_sf"/>
</dbReference>
<dbReference type="PROSITE" id="PS50949">
    <property type="entry name" value="HTH_GNTR"/>
    <property type="match status" value="1"/>
</dbReference>
<dbReference type="Gene3D" id="3.40.1410.10">
    <property type="entry name" value="Chorismate lyase-like"/>
    <property type="match status" value="1"/>
</dbReference>
<evidence type="ECO:0000256" key="2">
    <source>
        <dbReference type="ARBA" id="ARBA00023125"/>
    </source>
</evidence>
<dbReference type="SUPFAM" id="SSF46785">
    <property type="entry name" value="Winged helix' DNA-binding domain"/>
    <property type="match status" value="1"/>
</dbReference>
<evidence type="ECO:0000256" key="1">
    <source>
        <dbReference type="ARBA" id="ARBA00023015"/>
    </source>
</evidence>
<dbReference type="SMART" id="SM00345">
    <property type="entry name" value="HTH_GNTR"/>
    <property type="match status" value="1"/>
</dbReference>
<dbReference type="PANTHER" id="PTHR44846:SF1">
    <property type="entry name" value="MANNOSYL-D-GLYCERATE TRANSPORT_METABOLISM SYSTEM REPRESSOR MNGR-RELATED"/>
    <property type="match status" value="1"/>
</dbReference>
<keyword evidence="3" id="KW-0804">Transcription</keyword>
<evidence type="ECO:0000313" key="5">
    <source>
        <dbReference type="EMBL" id="QGY02475.1"/>
    </source>
</evidence>
<evidence type="ECO:0000259" key="4">
    <source>
        <dbReference type="PROSITE" id="PS50949"/>
    </source>
</evidence>
<dbReference type="KEGG" id="mmes:MMSR116_11780"/>
<organism evidence="5 6">
    <name type="scientific">Methylobacterium mesophilicum SR1.6/6</name>
    <dbReference type="NCBI Taxonomy" id="908290"/>
    <lineage>
        <taxon>Bacteria</taxon>
        <taxon>Pseudomonadati</taxon>
        <taxon>Pseudomonadota</taxon>
        <taxon>Alphaproteobacteria</taxon>
        <taxon>Hyphomicrobiales</taxon>
        <taxon>Methylobacteriaceae</taxon>
        <taxon>Methylobacterium</taxon>
    </lineage>
</organism>
<dbReference type="Pfam" id="PF00392">
    <property type="entry name" value="GntR"/>
    <property type="match status" value="1"/>
</dbReference>